<proteinExistence type="predicted"/>
<reference evidence="4 5" key="1">
    <citation type="submission" date="2022-12" db="EMBL/GenBank/DDBJ databases">
        <authorList>
            <person name="Muema E."/>
        </authorList>
    </citation>
    <scope>NUCLEOTIDE SEQUENCE [LARGE SCALE GENOMIC DNA]</scope>
    <source>
        <strain evidence="5">1330</strain>
    </source>
</reference>
<dbReference type="Proteomes" id="UP001366503">
    <property type="component" value="Unassembled WGS sequence"/>
</dbReference>
<feature type="domain" description="SH3b" evidence="3">
    <location>
        <begin position="46"/>
        <end position="102"/>
    </location>
</feature>
<evidence type="ECO:0000313" key="4">
    <source>
        <dbReference type="EMBL" id="MEI9400934.1"/>
    </source>
</evidence>
<evidence type="ECO:0000256" key="1">
    <source>
        <dbReference type="SAM" id="MobiDB-lite"/>
    </source>
</evidence>
<feature type="compositionally biased region" description="Low complexity" evidence="1">
    <location>
        <begin position="110"/>
        <end position="120"/>
    </location>
</feature>
<gene>
    <name evidence="4" type="ORF">O7A05_01815</name>
</gene>
<comment type="caution">
    <text evidence="4">The sequence shown here is derived from an EMBL/GenBank/DDBJ whole genome shotgun (WGS) entry which is preliminary data.</text>
</comment>
<feature type="region of interest" description="Disordered" evidence="1">
    <location>
        <begin position="103"/>
        <end position="138"/>
    </location>
</feature>
<feature type="chain" id="PRO_5046867162" evidence="2">
    <location>
        <begin position="27"/>
        <end position="276"/>
    </location>
</feature>
<accession>A0ABU8K5E7</accession>
<dbReference type="InterPro" id="IPR003646">
    <property type="entry name" value="SH3-like_bac-type"/>
</dbReference>
<keyword evidence="2" id="KW-0732">Signal</keyword>
<dbReference type="RefSeq" id="WP_337091225.1">
    <property type="nucleotide sequence ID" value="NZ_JAPYKO010000001.1"/>
</dbReference>
<evidence type="ECO:0000256" key="2">
    <source>
        <dbReference type="SAM" id="SignalP"/>
    </source>
</evidence>
<evidence type="ECO:0000313" key="5">
    <source>
        <dbReference type="Proteomes" id="UP001366503"/>
    </source>
</evidence>
<sequence>MKRKVRLPSTLFFVAPLLVAALPAMAQDAPGPIVSIIGGLAPDDLLNIRATASASGRVAARLPNGTAVKNYGCKTVNNYPWCKVEDTQDAHITGWAPARYLSPANPAPAPEDAAAPATDASLPREANAPEPSEEPQPDIAARLGRSEPATPPTPVDISAIAMQDAYALAFAASATAQSDAPAPDAGGGIPCARHVGQPMTRCEISVAHEGGDSVVTVTWPDGGTRLINFHDGKPAGSDSSDEFRFTREGSLNMIRIGVSERFEITDALALGTDTGE</sequence>
<dbReference type="Pfam" id="PF08239">
    <property type="entry name" value="SH3_3"/>
    <property type="match status" value="1"/>
</dbReference>
<evidence type="ECO:0000259" key="3">
    <source>
        <dbReference type="Pfam" id="PF08239"/>
    </source>
</evidence>
<protein>
    <submittedName>
        <fullName evidence="4">SH3 domain-containing protein</fullName>
    </submittedName>
</protein>
<organism evidence="4 5">
    <name type="scientific">Mesorhizobium argentiipisi</name>
    <dbReference type="NCBI Taxonomy" id="3015175"/>
    <lineage>
        <taxon>Bacteria</taxon>
        <taxon>Pseudomonadati</taxon>
        <taxon>Pseudomonadota</taxon>
        <taxon>Alphaproteobacteria</taxon>
        <taxon>Hyphomicrobiales</taxon>
        <taxon>Phyllobacteriaceae</taxon>
        <taxon>Mesorhizobium</taxon>
    </lineage>
</organism>
<keyword evidence="5" id="KW-1185">Reference proteome</keyword>
<dbReference type="EMBL" id="JAPYKO010000001">
    <property type="protein sequence ID" value="MEI9400934.1"/>
    <property type="molecule type" value="Genomic_DNA"/>
</dbReference>
<name>A0ABU8K5E7_9HYPH</name>
<dbReference type="Gene3D" id="2.30.30.40">
    <property type="entry name" value="SH3 Domains"/>
    <property type="match status" value="1"/>
</dbReference>
<feature type="signal peptide" evidence="2">
    <location>
        <begin position="1"/>
        <end position="26"/>
    </location>
</feature>